<dbReference type="RefSeq" id="WP_134424203.1">
    <property type="nucleotide sequence ID" value="NZ_SOHA01000017.1"/>
</dbReference>
<evidence type="ECO:0000256" key="1">
    <source>
        <dbReference type="SAM" id="MobiDB-lite"/>
    </source>
</evidence>
<dbReference type="OrthoDB" id="9796147at2"/>
<dbReference type="EMBL" id="SOHA01000017">
    <property type="protein sequence ID" value="TFD31214.1"/>
    <property type="molecule type" value="Genomic_DNA"/>
</dbReference>
<reference evidence="2 3" key="1">
    <citation type="submission" date="2019-03" db="EMBL/GenBank/DDBJ databases">
        <title>Genomics of glacier-inhabiting Cryobacterium strains.</title>
        <authorList>
            <person name="Liu Q."/>
            <person name="Xin Y.-H."/>
        </authorList>
    </citation>
    <scope>NUCLEOTIDE SEQUENCE [LARGE SCALE GENOMIC DNA]</scope>
    <source>
        <strain evidence="2 3">TMT1-51</strain>
    </source>
</reference>
<sequence>MSRYLLEAKYVSDGTTGLMREGGTRRRKALVSALTSVGGSLESYYFALGETDVPGMIDVPEPSSAAALSHVINSAGSATRPTDLPARWRPAVLGRRHPFHSAQKPGTTTTSLQRGQR</sequence>
<accession>A0A4Y8JV71</accession>
<evidence type="ECO:0000313" key="2">
    <source>
        <dbReference type="EMBL" id="TFD31214.1"/>
    </source>
</evidence>
<evidence type="ECO:0000313" key="3">
    <source>
        <dbReference type="Proteomes" id="UP000297472"/>
    </source>
</evidence>
<keyword evidence="3" id="KW-1185">Reference proteome</keyword>
<gene>
    <name evidence="2" type="ORF">E3T49_06785</name>
</gene>
<dbReference type="InterPro" id="IPR014845">
    <property type="entry name" value="GYD/TTHA1554"/>
</dbReference>
<feature type="compositionally biased region" description="Polar residues" evidence="1">
    <location>
        <begin position="104"/>
        <end position="117"/>
    </location>
</feature>
<dbReference type="Proteomes" id="UP000297472">
    <property type="component" value="Unassembled WGS sequence"/>
</dbReference>
<dbReference type="AlphaFoldDB" id="A0A4Y8JV71"/>
<name>A0A4Y8JV71_9MICO</name>
<dbReference type="Pfam" id="PF08734">
    <property type="entry name" value="GYD"/>
    <property type="match status" value="1"/>
</dbReference>
<comment type="caution">
    <text evidence="2">The sequence shown here is derived from an EMBL/GenBank/DDBJ whole genome shotgun (WGS) entry which is preliminary data.</text>
</comment>
<proteinExistence type="predicted"/>
<feature type="region of interest" description="Disordered" evidence="1">
    <location>
        <begin position="95"/>
        <end position="117"/>
    </location>
</feature>
<protein>
    <submittedName>
        <fullName evidence="2">GYD domain-containing protein</fullName>
    </submittedName>
</protein>
<organism evidence="2 3">
    <name type="scientific">Cryobacterium cryoconiti</name>
    <dbReference type="NCBI Taxonomy" id="1259239"/>
    <lineage>
        <taxon>Bacteria</taxon>
        <taxon>Bacillati</taxon>
        <taxon>Actinomycetota</taxon>
        <taxon>Actinomycetes</taxon>
        <taxon>Micrococcales</taxon>
        <taxon>Microbacteriaceae</taxon>
        <taxon>Cryobacterium</taxon>
    </lineage>
</organism>